<proteinExistence type="predicted"/>
<evidence type="ECO:0000256" key="9">
    <source>
        <dbReference type="SAM" id="MobiDB-lite"/>
    </source>
</evidence>
<sequence length="221" mass="25123">MGSICSCLCLENLEEYIRSDASMHGHCGCLRCLAQQLLHMYTAFLQRQEVSAVPLDDQGMDSFHSSTSVMDNSTCDTYRSPPRPLPYDDPRSSQVQLGELLSRREKPSSHEENEALTGSNNGTDLEMSTTKFSGSSYEAASKLYRSKSSLKETSPEIPNAMTYFHSYEDAECPTCLEEYTYENPRIVMKCSHHFHLSCIYEWQERSEWCPVCGKVMVFNET</sequence>
<accession>A0A1R3L6A5</accession>
<organism evidence="11 12">
    <name type="scientific">Asparagus officinalis</name>
    <name type="common">Garden asparagus</name>
    <dbReference type="NCBI Taxonomy" id="4686"/>
    <lineage>
        <taxon>Eukaryota</taxon>
        <taxon>Viridiplantae</taxon>
        <taxon>Streptophyta</taxon>
        <taxon>Embryophyta</taxon>
        <taxon>Tracheophyta</taxon>
        <taxon>Spermatophyta</taxon>
        <taxon>Magnoliopsida</taxon>
        <taxon>Liliopsida</taxon>
        <taxon>Asparagales</taxon>
        <taxon>Asparagaceae</taxon>
        <taxon>Asparagoideae</taxon>
        <taxon>Asparagus</taxon>
    </lineage>
</organism>
<keyword evidence="3" id="KW-0808">Transferase</keyword>
<dbReference type="InterPro" id="IPR001841">
    <property type="entry name" value="Znf_RING"/>
</dbReference>
<evidence type="ECO:0000256" key="1">
    <source>
        <dbReference type="ARBA" id="ARBA00000900"/>
    </source>
</evidence>
<dbReference type="AlphaFoldDB" id="A0A1R3L6A5"/>
<feature type="compositionally biased region" description="Basic and acidic residues" evidence="9">
    <location>
        <begin position="101"/>
        <end position="113"/>
    </location>
</feature>
<dbReference type="EMBL" id="KV863731">
    <property type="protein sequence ID" value="ONK55146.1"/>
    <property type="molecule type" value="Genomic_DNA"/>
</dbReference>
<dbReference type="Proteomes" id="UP000243459">
    <property type="component" value="Unassembled WGS sequence"/>
</dbReference>
<dbReference type="GO" id="GO:0008270">
    <property type="term" value="F:zinc ion binding"/>
    <property type="evidence" value="ECO:0007669"/>
    <property type="project" value="UniProtKB-KW"/>
</dbReference>
<evidence type="ECO:0000256" key="5">
    <source>
        <dbReference type="ARBA" id="ARBA00022771"/>
    </source>
</evidence>
<evidence type="ECO:0000256" key="3">
    <source>
        <dbReference type="ARBA" id="ARBA00022679"/>
    </source>
</evidence>
<dbReference type="InterPro" id="IPR013083">
    <property type="entry name" value="Znf_RING/FYVE/PHD"/>
</dbReference>
<evidence type="ECO:0000259" key="10">
    <source>
        <dbReference type="PROSITE" id="PS50089"/>
    </source>
</evidence>
<gene>
    <name evidence="11" type="ORF">A4U43_UnF7090</name>
</gene>
<evidence type="ECO:0000256" key="8">
    <source>
        <dbReference type="PROSITE-ProRule" id="PRU00175"/>
    </source>
</evidence>
<dbReference type="PANTHER" id="PTHR46463">
    <property type="entry name" value="ZINC FINGER, RING/FYVE/PHD-TYPE"/>
    <property type="match status" value="1"/>
</dbReference>
<dbReference type="SUPFAM" id="SSF57850">
    <property type="entry name" value="RING/U-box"/>
    <property type="match status" value="1"/>
</dbReference>
<keyword evidence="7" id="KW-0862">Zinc</keyword>
<dbReference type="EC" id="2.3.2.27" evidence="2"/>
<feature type="compositionally biased region" description="Polar residues" evidence="9">
    <location>
        <begin position="116"/>
        <end position="129"/>
    </location>
</feature>
<evidence type="ECO:0000313" key="11">
    <source>
        <dbReference type="EMBL" id="ONK55146.1"/>
    </source>
</evidence>
<feature type="compositionally biased region" description="Polar residues" evidence="9">
    <location>
        <begin position="63"/>
        <end position="77"/>
    </location>
</feature>
<keyword evidence="5 8" id="KW-0863">Zinc-finger</keyword>
<keyword evidence="4" id="KW-0479">Metal-binding</keyword>
<dbReference type="PANTHER" id="PTHR46463:SF10">
    <property type="entry name" value="OS01G0926200 PROTEIN"/>
    <property type="match status" value="1"/>
</dbReference>
<keyword evidence="6" id="KW-0833">Ubl conjugation pathway</keyword>
<evidence type="ECO:0000256" key="2">
    <source>
        <dbReference type="ARBA" id="ARBA00012483"/>
    </source>
</evidence>
<evidence type="ECO:0000313" key="12">
    <source>
        <dbReference type="Proteomes" id="UP000243459"/>
    </source>
</evidence>
<dbReference type="SMART" id="SM00184">
    <property type="entry name" value="RING"/>
    <property type="match status" value="1"/>
</dbReference>
<comment type="catalytic activity">
    <reaction evidence="1">
        <text>S-ubiquitinyl-[E2 ubiquitin-conjugating enzyme]-L-cysteine + [acceptor protein]-L-lysine = [E2 ubiquitin-conjugating enzyme]-L-cysteine + N(6)-ubiquitinyl-[acceptor protein]-L-lysine.</text>
        <dbReference type="EC" id="2.3.2.27"/>
    </reaction>
</comment>
<feature type="region of interest" description="Disordered" evidence="9">
    <location>
        <begin position="63"/>
        <end position="129"/>
    </location>
</feature>
<protein>
    <recommendedName>
        <fullName evidence="2">RING-type E3 ubiquitin transferase</fullName>
        <ecNumber evidence="2">2.3.2.27</ecNumber>
    </recommendedName>
</protein>
<name>A0A1R3L6A5_ASPOF</name>
<feature type="domain" description="RING-type" evidence="10">
    <location>
        <begin position="172"/>
        <end position="212"/>
    </location>
</feature>
<keyword evidence="12" id="KW-1185">Reference proteome</keyword>
<dbReference type="Pfam" id="PF13639">
    <property type="entry name" value="zf-RING_2"/>
    <property type="match status" value="1"/>
</dbReference>
<dbReference type="Gramene" id="ONK55146">
    <property type="protein sequence ID" value="ONK55146"/>
    <property type="gene ID" value="A4U43_UnF7090"/>
</dbReference>
<evidence type="ECO:0000256" key="4">
    <source>
        <dbReference type="ARBA" id="ARBA00022723"/>
    </source>
</evidence>
<dbReference type="OMA" id="RSEVHAI"/>
<dbReference type="OrthoDB" id="8062037at2759"/>
<evidence type="ECO:0000256" key="7">
    <source>
        <dbReference type="ARBA" id="ARBA00022833"/>
    </source>
</evidence>
<reference evidence="12" key="1">
    <citation type="journal article" date="2017" name="Nat. Commun.">
        <title>The asparagus genome sheds light on the origin and evolution of a young Y chromosome.</title>
        <authorList>
            <person name="Harkess A."/>
            <person name="Zhou J."/>
            <person name="Xu C."/>
            <person name="Bowers J.E."/>
            <person name="Van der Hulst R."/>
            <person name="Ayyampalayam S."/>
            <person name="Mercati F."/>
            <person name="Riccardi P."/>
            <person name="McKain M.R."/>
            <person name="Kakrana A."/>
            <person name="Tang H."/>
            <person name="Ray J."/>
            <person name="Groenendijk J."/>
            <person name="Arikit S."/>
            <person name="Mathioni S.M."/>
            <person name="Nakano M."/>
            <person name="Shan H."/>
            <person name="Telgmann-Rauber A."/>
            <person name="Kanno A."/>
            <person name="Yue Z."/>
            <person name="Chen H."/>
            <person name="Li W."/>
            <person name="Chen Y."/>
            <person name="Xu X."/>
            <person name="Zhang Y."/>
            <person name="Luo S."/>
            <person name="Chen H."/>
            <person name="Gao J."/>
            <person name="Mao Z."/>
            <person name="Pires J.C."/>
            <person name="Luo M."/>
            <person name="Kudrna D."/>
            <person name="Wing R.A."/>
            <person name="Meyers B.C."/>
            <person name="Yi K."/>
            <person name="Kong H."/>
            <person name="Lavrijsen P."/>
            <person name="Sunseri F."/>
            <person name="Falavigna A."/>
            <person name="Ye Y."/>
            <person name="Leebens-Mack J.H."/>
            <person name="Chen G."/>
        </authorList>
    </citation>
    <scope>NUCLEOTIDE SEQUENCE [LARGE SCALE GENOMIC DNA]</scope>
    <source>
        <strain evidence="12">cv. DH0086</strain>
    </source>
</reference>
<dbReference type="PROSITE" id="PS50089">
    <property type="entry name" value="ZF_RING_2"/>
    <property type="match status" value="1"/>
</dbReference>
<evidence type="ECO:0000256" key="6">
    <source>
        <dbReference type="ARBA" id="ARBA00022786"/>
    </source>
</evidence>
<dbReference type="GO" id="GO:0061630">
    <property type="term" value="F:ubiquitin protein ligase activity"/>
    <property type="evidence" value="ECO:0007669"/>
    <property type="project" value="UniProtKB-EC"/>
</dbReference>
<dbReference type="Gene3D" id="3.30.40.10">
    <property type="entry name" value="Zinc/RING finger domain, C3HC4 (zinc finger)"/>
    <property type="match status" value="1"/>
</dbReference>